<dbReference type="VEuPathDB" id="FungiDB:BO72DRAFT_368320"/>
<evidence type="ECO:0000313" key="8">
    <source>
        <dbReference type="Proteomes" id="UP000249789"/>
    </source>
</evidence>
<comment type="similarity">
    <text evidence="2">Belongs to the class-I pyridoxal-phosphate-dependent aminotransferase family.</text>
</comment>
<evidence type="ECO:0000256" key="4">
    <source>
        <dbReference type="ARBA" id="ARBA00022679"/>
    </source>
</evidence>
<dbReference type="GeneID" id="63858214"/>
<dbReference type="GO" id="GO:0016212">
    <property type="term" value="F:kynurenine-oxoglutarate transaminase activity"/>
    <property type="evidence" value="ECO:0007669"/>
    <property type="project" value="TreeGrafter"/>
</dbReference>
<comment type="cofactor">
    <cofactor evidence="1">
        <name>pyridoxal 5'-phosphate</name>
        <dbReference type="ChEBI" id="CHEBI:597326"/>
    </cofactor>
</comment>
<keyword evidence="8" id="KW-1185">Reference proteome</keyword>
<evidence type="ECO:0000313" key="7">
    <source>
        <dbReference type="EMBL" id="RAK81886.1"/>
    </source>
</evidence>
<dbReference type="InterPro" id="IPR015421">
    <property type="entry name" value="PyrdxlP-dep_Trfase_major"/>
</dbReference>
<dbReference type="FunFam" id="3.40.640.10:FF:000024">
    <property type="entry name" value="Kynurenine--oxoglutarate transaminase 3"/>
    <property type="match status" value="1"/>
</dbReference>
<dbReference type="Proteomes" id="UP000249789">
    <property type="component" value="Unassembled WGS sequence"/>
</dbReference>
<dbReference type="AlphaFoldDB" id="A0A8G1W3S6"/>
<dbReference type="RefSeq" id="XP_040805896.1">
    <property type="nucleotide sequence ID" value="XM_040940881.1"/>
</dbReference>
<keyword evidence="5" id="KW-0663">Pyridoxal phosphate</keyword>
<dbReference type="GO" id="GO:0030170">
    <property type="term" value="F:pyridoxal phosphate binding"/>
    <property type="evidence" value="ECO:0007669"/>
    <property type="project" value="InterPro"/>
</dbReference>
<sequence>MPSPNLSSHFPFSTPSNNCPEQDVWSFVNNAASPSPVQPIVNLGQGFFGYNLPQFAIDAAKDALNRVDCNQCSPKKGRPVLRQAIARLFSSSWKQPIDAETEVVITSGASEGLLCSFMAFLKPGDEVIVFEPFFDQFISGIELAGGVVRHVPLCPPDQDTNRLKGPSNWTMDFDALKSAINNRTRMMVLNTPHNPTGKVFTQPELQLIGTLCIQHNIIILSDEVYSQLSYAPFTSMASLVPTLYSRTLTVGSTGKSLHATGWKIGYLVGPPPLTNAVAAIHTKICYSTASPLQEAVAIAYTRAAELGFWEESRDQMQRKIRCFCEAWDELGIPYTRPEGGYFVLADLSSVQIPDTGSFPPWIATRRRDFHLCWFLIREFGVAAIPPSVFYSEGNARLGANYLRFAVCKEDGLLELAKERLRGLKKYIRARVEVSVKTFRDVPEGVG</sequence>
<keyword evidence="4 7" id="KW-0808">Transferase</keyword>
<organism evidence="7 8">
    <name type="scientific">Aspergillus fijiensis CBS 313.89</name>
    <dbReference type="NCBI Taxonomy" id="1448319"/>
    <lineage>
        <taxon>Eukaryota</taxon>
        <taxon>Fungi</taxon>
        <taxon>Dikarya</taxon>
        <taxon>Ascomycota</taxon>
        <taxon>Pezizomycotina</taxon>
        <taxon>Eurotiomycetes</taxon>
        <taxon>Eurotiomycetidae</taxon>
        <taxon>Eurotiales</taxon>
        <taxon>Aspergillaceae</taxon>
        <taxon>Aspergillus</taxon>
    </lineage>
</organism>
<dbReference type="PANTHER" id="PTHR43807:SF20">
    <property type="entry name" value="FI04487P"/>
    <property type="match status" value="1"/>
</dbReference>
<dbReference type="Gene3D" id="3.90.1150.10">
    <property type="entry name" value="Aspartate Aminotransferase, domain 1"/>
    <property type="match status" value="1"/>
</dbReference>
<feature type="domain" description="Aminotransferase class I/classII large" evidence="6">
    <location>
        <begin position="39"/>
        <end position="397"/>
    </location>
</feature>
<evidence type="ECO:0000256" key="3">
    <source>
        <dbReference type="ARBA" id="ARBA00022576"/>
    </source>
</evidence>
<evidence type="ECO:0000256" key="1">
    <source>
        <dbReference type="ARBA" id="ARBA00001933"/>
    </source>
</evidence>
<dbReference type="InterPro" id="IPR004839">
    <property type="entry name" value="Aminotransferase_I/II_large"/>
</dbReference>
<evidence type="ECO:0000259" key="6">
    <source>
        <dbReference type="Pfam" id="PF00155"/>
    </source>
</evidence>
<name>A0A8G1W3S6_9EURO</name>
<dbReference type="OrthoDB" id="7042322at2759"/>
<gene>
    <name evidence="7" type="ORF">BO72DRAFT_368320</name>
</gene>
<reference evidence="7 8" key="1">
    <citation type="submission" date="2018-02" db="EMBL/GenBank/DDBJ databases">
        <title>The genomes of Aspergillus section Nigri reveals drivers in fungal speciation.</title>
        <authorList>
            <consortium name="DOE Joint Genome Institute"/>
            <person name="Vesth T.C."/>
            <person name="Nybo J."/>
            <person name="Theobald S."/>
            <person name="Brandl J."/>
            <person name="Frisvad J.C."/>
            <person name="Nielsen K.F."/>
            <person name="Lyhne E.K."/>
            <person name="Kogle M.E."/>
            <person name="Kuo A."/>
            <person name="Riley R."/>
            <person name="Clum A."/>
            <person name="Nolan M."/>
            <person name="Lipzen A."/>
            <person name="Salamov A."/>
            <person name="Henrissat B."/>
            <person name="Wiebenga A."/>
            <person name="De vries R.P."/>
            <person name="Grigoriev I.V."/>
            <person name="Mortensen U.H."/>
            <person name="Andersen M.R."/>
            <person name="Baker S.E."/>
        </authorList>
    </citation>
    <scope>NUCLEOTIDE SEQUENCE [LARGE SCALE GENOMIC DNA]</scope>
    <source>
        <strain evidence="7 8">CBS 313.89</strain>
    </source>
</reference>
<accession>A0A8G1W3S6</accession>
<dbReference type="CDD" id="cd00609">
    <property type="entry name" value="AAT_like"/>
    <property type="match status" value="1"/>
</dbReference>
<dbReference type="SUPFAM" id="SSF53383">
    <property type="entry name" value="PLP-dependent transferases"/>
    <property type="match status" value="1"/>
</dbReference>
<dbReference type="Pfam" id="PF00155">
    <property type="entry name" value="Aminotran_1_2"/>
    <property type="match status" value="1"/>
</dbReference>
<dbReference type="InterPro" id="IPR015424">
    <property type="entry name" value="PyrdxlP-dep_Trfase"/>
</dbReference>
<dbReference type="InterPro" id="IPR051326">
    <property type="entry name" value="Kynurenine-oxoglutarate_AT"/>
</dbReference>
<keyword evidence="3" id="KW-0032">Aminotransferase</keyword>
<dbReference type="Gene3D" id="3.40.640.10">
    <property type="entry name" value="Type I PLP-dependent aspartate aminotransferase-like (Major domain)"/>
    <property type="match status" value="1"/>
</dbReference>
<dbReference type="PANTHER" id="PTHR43807">
    <property type="entry name" value="FI04487P"/>
    <property type="match status" value="1"/>
</dbReference>
<evidence type="ECO:0000256" key="2">
    <source>
        <dbReference type="ARBA" id="ARBA00007441"/>
    </source>
</evidence>
<dbReference type="GO" id="GO:0005739">
    <property type="term" value="C:mitochondrion"/>
    <property type="evidence" value="ECO:0007669"/>
    <property type="project" value="TreeGrafter"/>
</dbReference>
<protein>
    <submittedName>
        <fullName evidence="7">PLP-dependent transferase</fullName>
    </submittedName>
</protein>
<dbReference type="EMBL" id="KZ824624">
    <property type="protein sequence ID" value="RAK81886.1"/>
    <property type="molecule type" value="Genomic_DNA"/>
</dbReference>
<evidence type="ECO:0000256" key="5">
    <source>
        <dbReference type="ARBA" id="ARBA00022898"/>
    </source>
</evidence>
<dbReference type="InterPro" id="IPR015422">
    <property type="entry name" value="PyrdxlP-dep_Trfase_small"/>
</dbReference>
<proteinExistence type="inferred from homology"/>